<dbReference type="SMART" id="SM00032">
    <property type="entry name" value="CCP"/>
    <property type="match status" value="6"/>
</dbReference>
<dbReference type="Gene3D" id="2.10.70.10">
    <property type="entry name" value="Complement Module, domain 1"/>
    <property type="match status" value="3"/>
</dbReference>
<name>A0AAV2B0Q4_9ARAC</name>
<keyword evidence="5" id="KW-1133">Transmembrane helix</keyword>
<evidence type="ECO:0000259" key="6">
    <source>
        <dbReference type="PROSITE" id="PS50923"/>
    </source>
</evidence>
<evidence type="ECO:0000313" key="8">
    <source>
        <dbReference type="Proteomes" id="UP001497382"/>
    </source>
</evidence>
<dbReference type="InterPro" id="IPR000436">
    <property type="entry name" value="Sushi_SCR_CCP_dom"/>
</dbReference>
<proteinExistence type="predicted"/>
<comment type="caution">
    <text evidence="7">The sequence shown here is derived from an EMBL/GenBank/DDBJ whole genome shotgun (WGS) entry which is preliminary data.</text>
</comment>
<evidence type="ECO:0000256" key="4">
    <source>
        <dbReference type="PROSITE-ProRule" id="PRU00302"/>
    </source>
</evidence>
<feature type="domain" description="Sushi" evidence="6">
    <location>
        <begin position="285"/>
        <end position="352"/>
    </location>
</feature>
<dbReference type="InterPro" id="IPR051277">
    <property type="entry name" value="SEZ6_CSMD_C4BPB_Regulators"/>
</dbReference>
<reference evidence="7 8" key="1">
    <citation type="submission" date="2024-04" db="EMBL/GenBank/DDBJ databases">
        <authorList>
            <person name="Rising A."/>
            <person name="Reimegard J."/>
            <person name="Sonavane S."/>
            <person name="Akerstrom W."/>
            <person name="Nylinder S."/>
            <person name="Hedman E."/>
            <person name="Kallberg Y."/>
        </authorList>
    </citation>
    <scope>NUCLEOTIDE SEQUENCE [LARGE SCALE GENOMIC DNA]</scope>
</reference>
<dbReference type="SUPFAM" id="SSF57535">
    <property type="entry name" value="Complement control module/SCR domain"/>
    <property type="match status" value="3"/>
</dbReference>
<evidence type="ECO:0000256" key="3">
    <source>
        <dbReference type="ARBA" id="ARBA00023157"/>
    </source>
</evidence>
<protein>
    <recommendedName>
        <fullName evidence="6">Sushi domain-containing protein</fullName>
    </recommendedName>
</protein>
<keyword evidence="3" id="KW-1015">Disulfide bond</keyword>
<keyword evidence="5" id="KW-0812">Transmembrane</keyword>
<accession>A0AAV2B0Q4</accession>
<dbReference type="CDD" id="cd00033">
    <property type="entry name" value="CCP"/>
    <property type="match status" value="3"/>
</dbReference>
<keyword evidence="4" id="KW-0768">Sushi</keyword>
<dbReference type="InterPro" id="IPR035976">
    <property type="entry name" value="Sushi/SCR/CCP_sf"/>
</dbReference>
<evidence type="ECO:0000256" key="1">
    <source>
        <dbReference type="ARBA" id="ARBA00022729"/>
    </source>
</evidence>
<dbReference type="AlphaFoldDB" id="A0AAV2B0Q4"/>
<organism evidence="7 8">
    <name type="scientific">Larinioides sclopetarius</name>
    <dbReference type="NCBI Taxonomy" id="280406"/>
    <lineage>
        <taxon>Eukaryota</taxon>
        <taxon>Metazoa</taxon>
        <taxon>Ecdysozoa</taxon>
        <taxon>Arthropoda</taxon>
        <taxon>Chelicerata</taxon>
        <taxon>Arachnida</taxon>
        <taxon>Araneae</taxon>
        <taxon>Araneomorphae</taxon>
        <taxon>Entelegynae</taxon>
        <taxon>Araneoidea</taxon>
        <taxon>Araneidae</taxon>
        <taxon>Larinioides</taxon>
    </lineage>
</organism>
<dbReference type="PANTHER" id="PTHR45656:SF4">
    <property type="entry name" value="PROTEIN CBR-CLEC-78"/>
    <property type="match status" value="1"/>
</dbReference>
<keyword evidence="5" id="KW-0472">Membrane</keyword>
<evidence type="ECO:0000256" key="2">
    <source>
        <dbReference type="ARBA" id="ARBA00022737"/>
    </source>
</evidence>
<gene>
    <name evidence="7" type="ORF">LARSCL_LOCUS16158</name>
</gene>
<dbReference type="Pfam" id="PF00084">
    <property type="entry name" value="Sushi"/>
    <property type="match status" value="3"/>
</dbReference>
<evidence type="ECO:0000256" key="5">
    <source>
        <dbReference type="SAM" id="Phobius"/>
    </source>
</evidence>
<comment type="caution">
    <text evidence="4">Lacks conserved residue(s) required for the propagation of feature annotation.</text>
</comment>
<keyword evidence="2" id="KW-0677">Repeat</keyword>
<feature type="transmembrane region" description="Helical" evidence="5">
    <location>
        <begin position="742"/>
        <end position="766"/>
    </location>
</feature>
<feature type="domain" description="Sushi" evidence="6">
    <location>
        <begin position="538"/>
        <end position="605"/>
    </location>
</feature>
<feature type="domain" description="Sushi" evidence="6">
    <location>
        <begin position="32"/>
        <end position="98"/>
    </location>
</feature>
<dbReference type="PANTHER" id="PTHR45656">
    <property type="entry name" value="PROTEIN CBR-CLEC-78"/>
    <property type="match status" value="1"/>
</dbReference>
<evidence type="ECO:0000313" key="7">
    <source>
        <dbReference type="EMBL" id="CAL1289856.1"/>
    </source>
</evidence>
<dbReference type="PROSITE" id="PS50923">
    <property type="entry name" value="SUSHI"/>
    <property type="match status" value="3"/>
</dbReference>
<dbReference type="EMBL" id="CAXIEN010000255">
    <property type="protein sequence ID" value="CAL1289856.1"/>
    <property type="molecule type" value="Genomic_DNA"/>
</dbReference>
<sequence>MIVKYSQGFETTSILCLAGWVLLIPQIICSTTTCRPPDFPVGGSYEPKREEYDVGQTVTFVCYLRFRMYDENLSSLKDRDVTCQSNGKWSEETPFCDTPTKFIKMLTDSKALKSAMLDGDSETCSPTRNNTEEILQFSLDRASVLYAAVVCWKKGNKMINVTFSSDFVTVSADSDSCILISPSKEFANVKTEIISLQISSKTNSSIFLCEIQVFTKSDKWCLHPPENSIPNGQLEVSRNQAALHCGKGFREKEGRQAYAICENNTWSYQDLQCVEGEPQKDHNILACPPPDFPEGGRYEPLQAEYDVGQAVTYYCNNMRPMFDENLVFLYEDRVVTCQSNGKWSEGTPFCDTPTELKNPITSSKELESTVQDHNVLTCFPTLNDTEEILRFSLNPGAAVYFAMLCWRESDKTIQVNFAQWFPTFNANSDGCEISFPSKEFVNVKTENITVQISSNKKSSIFLCDIQVFTKSDEWCEYPPENSVPNGQLAVNRSQAVLICNAGFKEKEGRRVYATCKNNAWSYQSLQCVESKTGKDKILGCPPPDFPEGGRYKPEKAKYVVGQTIAYSCVGERSFVSDKWIIFGQYMVVACELSGKWSKVTPFCDNPIKLQHPTGDAAIDGSMDTCLYINEKEISTAFFLDYETYIYYGILCFREGRATVTVTILNYSQQTYHVEADEWCERIPEKSAPNGQLEVGRSQAVLYCNDGFKEKDDRQVYATCENNTWSYQSLQCIEVTPQKDHNILAIALGSVFVIVIIILIGLTIFLIRTKKITGVFAIYKRGNRNNNSSLPISGGCSTTDLSQIETTTV</sequence>
<dbReference type="Proteomes" id="UP001497382">
    <property type="component" value="Unassembled WGS sequence"/>
</dbReference>
<keyword evidence="1" id="KW-0732">Signal</keyword>
<keyword evidence="8" id="KW-1185">Reference proteome</keyword>